<dbReference type="EMBL" id="FNFE01000001">
    <property type="protein sequence ID" value="SDJ45403.1"/>
    <property type="molecule type" value="Genomic_DNA"/>
</dbReference>
<dbReference type="Pfam" id="PF20575">
    <property type="entry name" value="HTH_63"/>
    <property type="match status" value="1"/>
</dbReference>
<feature type="region of interest" description="Disordered" evidence="1">
    <location>
        <begin position="155"/>
        <end position="191"/>
    </location>
</feature>
<evidence type="ECO:0000256" key="1">
    <source>
        <dbReference type="SAM" id="MobiDB-lite"/>
    </source>
</evidence>
<feature type="compositionally biased region" description="Basic and acidic residues" evidence="1">
    <location>
        <begin position="159"/>
        <end position="168"/>
    </location>
</feature>
<dbReference type="STRING" id="1095776.SAMN04515672_0620"/>
<dbReference type="AlphaFoldDB" id="A0A1G8TV91"/>
<protein>
    <submittedName>
        <fullName evidence="2">Uncharacterized protein</fullName>
    </submittedName>
</protein>
<dbReference type="InterPro" id="IPR046783">
    <property type="entry name" value="HTH_63"/>
</dbReference>
<dbReference type="OrthoDB" id="204263at2157"/>
<dbReference type="Proteomes" id="UP000198882">
    <property type="component" value="Unassembled WGS sequence"/>
</dbReference>
<accession>A0A1G8TV91</accession>
<gene>
    <name evidence="2" type="ORF">SAMN04515672_0620</name>
</gene>
<name>A0A1G8TV91_9EURY</name>
<proteinExistence type="predicted"/>
<keyword evidence="3" id="KW-1185">Reference proteome</keyword>
<sequence length="191" mass="21341">MSNPTPTPATVELWIRSFAPTSAGPTQERALERLEALESSDPIESIEIGVWGKEVEQTAHTAHIPQLQRIETRLEAFEQWAADTGRQLEPFFRNVRVESTITGTSRDVWRLPTVALAEFDADDELVHVAPCRTDERTIDVFDRFDALVAETEQALTTGGDRRRDEVMTDRPSGGATGYGQRRVEPFSPSSD</sequence>
<evidence type="ECO:0000313" key="2">
    <source>
        <dbReference type="EMBL" id="SDJ45403.1"/>
    </source>
</evidence>
<dbReference type="RefSeq" id="WP_175529215.1">
    <property type="nucleotide sequence ID" value="NZ_FNFE01000001.1"/>
</dbReference>
<reference evidence="3" key="1">
    <citation type="submission" date="2016-10" db="EMBL/GenBank/DDBJ databases">
        <authorList>
            <person name="Varghese N."/>
            <person name="Submissions S."/>
        </authorList>
    </citation>
    <scope>NUCLEOTIDE SEQUENCE [LARGE SCALE GENOMIC DNA]</scope>
    <source>
        <strain evidence="3">B4,CECT 8067,JCM 17497</strain>
    </source>
</reference>
<organism evidence="2 3">
    <name type="scientific">Natronorubrum texcoconense</name>
    <dbReference type="NCBI Taxonomy" id="1095776"/>
    <lineage>
        <taxon>Archaea</taxon>
        <taxon>Methanobacteriati</taxon>
        <taxon>Methanobacteriota</taxon>
        <taxon>Stenosarchaea group</taxon>
        <taxon>Halobacteria</taxon>
        <taxon>Halobacteriales</taxon>
        <taxon>Natrialbaceae</taxon>
        <taxon>Natronorubrum</taxon>
    </lineage>
</organism>
<evidence type="ECO:0000313" key="3">
    <source>
        <dbReference type="Proteomes" id="UP000198882"/>
    </source>
</evidence>